<dbReference type="Proteomes" id="UP000189677">
    <property type="component" value="Chromosome"/>
</dbReference>
<proteinExistence type="predicted"/>
<evidence type="ECO:0000256" key="1">
    <source>
        <dbReference type="SAM" id="MobiDB-lite"/>
    </source>
</evidence>
<dbReference type="OrthoDB" id="4246089at2"/>
<dbReference type="KEGG" id="snw:BBN63_19675"/>
<name>A0A1U9QV30_STRNV</name>
<protein>
    <submittedName>
        <fullName evidence="3">Uncharacterized protein</fullName>
    </submittedName>
</protein>
<feature type="region of interest" description="Disordered" evidence="1">
    <location>
        <begin position="1"/>
        <end position="31"/>
    </location>
</feature>
<keyword evidence="2" id="KW-0472">Membrane</keyword>
<dbReference type="EMBL" id="CP018047">
    <property type="protein sequence ID" value="AQU68106.1"/>
    <property type="molecule type" value="Genomic_DNA"/>
</dbReference>
<evidence type="ECO:0000313" key="3">
    <source>
        <dbReference type="EMBL" id="AQU68106.1"/>
    </source>
</evidence>
<keyword evidence="2" id="KW-1133">Transmembrane helix</keyword>
<evidence type="ECO:0000313" key="4">
    <source>
        <dbReference type="Proteomes" id="UP000189677"/>
    </source>
</evidence>
<feature type="transmembrane region" description="Helical" evidence="2">
    <location>
        <begin position="43"/>
        <end position="67"/>
    </location>
</feature>
<keyword evidence="2" id="KW-0812">Transmembrane</keyword>
<dbReference type="AlphaFoldDB" id="A0A1U9QV30"/>
<feature type="compositionally biased region" description="Basic and acidic residues" evidence="1">
    <location>
        <begin position="1"/>
        <end position="14"/>
    </location>
</feature>
<accession>A0A1U9QV30</accession>
<feature type="region of interest" description="Disordered" evidence="1">
    <location>
        <begin position="210"/>
        <end position="241"/>
    </location>
</feature>
<evidence type="ECO:0000256" key="2">
    <source>
        <dbReference type="SAM" id="Phobius"/>
    </source>
</evidence>
<sequence>MNDSKDPNGSKDLADSADSPPRPTGNVGGSAGGGAGGGALRGVGIGCGVLVAVPVLLVLGFLVTYSVQRGTPEDYERVAPQAMMTRIGDVSQESYEVLGFEAAVGSDASSDFCYPDGLESMADEPVDGAYSLSHRWSVDGVSESGAASALKRLHRHLKDESWDIDSYENDADAVYGLELRASRGGPSDDGGDIRAVFEWRDYDGRFEGGVHAPCAYDPDAGPGSEPATDAGSRVEPLELRP</sequence>
<reference evidence="3 4" key="1">
    <citation type="submission" date="2016-11" db="EMBL/GenBank/DDBJ databases">
        <title>Complete genome sequence of Streptomyces niveus SCSIO 3406.</title>
        <authorList>
            <person name="Zhu Q."/>
            <person name="Cheng W."/>
            <person name="Song Y."/>
            <person name="Li Q."/>
            <person name="Ju J."/>
        </authorList>
    </citation>
    <scope>NUCLEOTIDE SEQUENCE [LARGE SCALE GENOMIC DNA]</scope>
    <source>
        <strain evidence="3 4">SCSIO 3406</strain>
    </source>
</reference>
<dbReference type="RefSeq" id="WP_078076698.1">
    <property type="nucleotide sequence ID" value="NZ_CP018047.1"/>
</dbReference>
<keyword evidence="4" id="KW-1185">Reference proteome</keyword>
<organism evidence="3 4">
    <name type="scientific">Streptomyces niveus</name>
    <name type="common">Streptomyces spheroides</name>
    <dbReference type="NCBI Taxonomy" id="193462"/>
    <lineage>
        <taxon>Bacteria</taxon>
        <taxon>Bacillati</taxon>
        <taxon>Actinomycetota</taxon>
        <taxon>Actinomycetes</taxon>
        <taxon>Kitasatosporales</taxon>
        <taxon>Streptomycetaceae</taxon>
        <taxon>Streptomyces</taxon>
    </lineage>
</organism>
<gene>
    <name evidence="3" type="ORF">BBN63_19675</name>
</gene>